<comment type="caution">
    <text evidence="2">The sequence shown here is derived from an EMBL/GenBank/DDBJ whole genome shotgun (WGS) entry which is preliminary data.</text>
</comment>
<keyword evidence="1" id="KW-0732">Signal</keyword>
<dbReference type="InterPro" id="IPR029058">
    <property type="entry name" value="AB_hydrolase_fold"/>
</dbReference>
<proteinExistence type="predicted"/>
<gene>
    <name evidence="2" type="ORF">BEN48_16550</name>
</gene>
<evidence type="ECO:0000313" key="2">
    <source>
        <dbReference type="EMBL" id="OGX84096.1"/>
    </source>
</evidence>
<evidence type="ECO:0000256" key="1">
    <source>
        <dbReference type="SAM" id="SignalP"/>
    </source>
</evidence>
<dbReference type="Proteomes" id="UP000177791">
    <property type="component" value="Unassembled WGS sequence"/>
</dbReference>
<dbReference type="EMBL" id="MDZC01000076">
    <property type="protein sequence ID" value="OGX84096.1"/>
    <property type="molecule type" value="Genomic_DNA"/>
</dbReference>
<dbReference type="PROSITE" id="PS51257">
    <property type="entry name" value="PROKAR_LIPOPROTEIN"/>
    <property type="match status" value="1"/>
</dbReference>
<organism evidence="2 3">
    <name type="scientific">Hymenobacter glacialis</name>
    <dbReference type="NCBI Taxonomy" id="1908236"/>
    <lineage>
        <taxon>Bacteria</taxon>
        <taxon>Pseudomonadati</taxon>
        <taxon>Bacteroidota</taxon>
        <taxon>Cytophagia</taxon>
        <taxon>Cytophagales</taxon>
        <taxon>Hymenobacteraceae</taxon>
        <taxon>Hymenobacter</taxon>
    </lineage>
</organism>
<keyword evidence="3" id="KW-1185">Reference proteome</keyword>
<dbReference type="AlphaFoldDB" id="A0A1G1SZQ7"/>
<reference evidence="2 3" key="1">
    <citation type="submission" date="2016-08" db="EMBL/GenBank/DDBJ databases">
        <title>Hymenobacter coccineus sp. nov., Hymenobacter lapidarius sp. nov. and Hymenobacter glacialis sp. nov., isolated from Antarctic soil.</title>
        <authorList>
            <person name="Sedlacek I."/>
            <person name="Kralova S."/>
            <person name="Kyrova K."/>
            <person name="Maslanova I."/>
            <person name="Stankova E."/>
            <person name="Vrbovska V."/>
            <person name="Nemec M."/>
            <person name="Bartak M."/>
            <person name="Svec P."/>
            <person name="Busse H.-J."/>
            <person name="Pantucek R."/>
        </authorList>
    </citation>
    <scope>NUCLEOTIDE SEQUENCE [LARGE SCALE GENOMIC DNA]</scope>
    <source>
        <strain evidence="2 3">CCM 8648</strain>
    </source>
</reference>
<dbReference type="SUPFAM" id="SSF53474">
    <property type="entry name" value="alpha/beta-Hydrolases"/>
    <property type="match status" value="1"/>
</dbReference>
<feature type="chain" id="PRO_5009578617" description="BAAT/Acyl-CoA thioester hydrolase C-terminal domain-containing protein" evidence="1">
    <location>
        <begin position="27"/>
        <end position="350"/>
    </location>
</feature>
<sequence>MMRHLPTCYNPTKWVLGLMWLVIAFAGCQSQQDQAGAATPPPVGHYEGSITLAGQPAMRAALDIRHPSPGHYEAELTVPTTGTLSFVADTIFFNDNQLRLRRPARPTQVLNLTLDGDFWRGSLDLDSAKAEIILLKRGMPTPSTYRVEELAQDGGSAWLFSPSDTGTPGAALALLPDTETAPAAALWADALAREGIIVLMLPAVDSASAPLETPRLQVALNVLRATPGADTASIGVWAAGMRAAALAESMTGPGALQAAFVIIQNVSLSSGTRTALRELRNQKVPILALYGGSNATPQQALLMRNALGGRRGAPVRTYRGAGPDLLVPNALSTRFGPGLPNEVVAWLHSQ</sequence>
<evidence type="ECO:0008006" key="4">
    <source>
        <dbReference type="Google" id="ProtNLM"/>
    </source>
</evidence>
<feature type="signal peptide" evidence="1">
    <location>
        <begin position="1"/>
        <end position="26"/>
    </location>
</feature>
<accession>A0A1G1SZQ7</accession>
<dbReference type="Gene3D" id="3.40.50.1820">
    <property type="entry name" value="alpha/beta hydrolase"/>
    <property type="match status" value="1"/>
</dbReference>
<protein>
    <recommendedName>
        <fullName evidence="4">BAAT/Acyl-CoA thioester hydrolase C-terminal domain-containing protein</fullName>
    </recommendedName>
</protein>
<evidence type="ECO:0000313" key="3">
    <source>
        <dbReference type="Proteomes" id="UP000177791"/>
    </source>
</evidence>
<dbReference type="STRING" id="1908236.BEN48_16550"/>
<name>A0A1G1SZQ7_9BACT</name>